<dbReference type="InterPro" id="IPR001236">
    <property type="entry name" value="Lactate/malate_DH_N"/>
</dbReference>
<dbReference type="GO" id="GO:0006096">
    <property type="term" value="P:glycolytic process"/>
    <property type="evidence" value="ECO:0007669"/>
    <property type="project" value="UniProtKB-UniRule"/>
</dbReference>
<feature type="binding site" evidence="9">
    <location>
        <position position="83"/>
    </location>
    <ligand>
        <name>NAD(+)</name>
        <dbReference type="ChEBI" id="CHEBI:57540"/>
    </ligand>
</feature>
<comment type="subunit">
    <text evidence="7">Homotetramer.</text>
</comment>
<feature type="binding site" evidence="7">
    <location>
        <position position="2"/>
    </location>
    <ligand>
        <name>NAD(+)</name>
        <dbReference type="ChEBI" id="CHEBI:57540"/>
    </ligand>
</feature>
<feature type="modified residue" description="Phosphotyrosine" evidence="7">
    <location>
        <position position="209"/>
    </location>
</feature>
<dbReference type="Pfam" id="PF00056">
    <property type="entry name" value="Ldh_1_N"/>
    <property type="match status" value="1"/>
</dbReference>
<dbReference type="KEGG" id="agv:OJF2_57580"/>
<feature type="binding site" evidence="7">
    <location>
        <begin position="106"/>
        <end position="108"/>
    </location>
    <ligand>
        <name>NAD(+)</name>
        <dbReference type="ChEBI" id="CHEBI:57540"/>
    </ligand>
</feature>
<evidence type="ECO:0000256" key="7">
    <source>
        <dbReference type="HAMAP-Rule" id="MF_00488"/>
    </source>
</evidence>
<dbReference type="Gene3D" id="3.40.50.720">
    <property type="entry name" value="NAD(P)-binding Rossmann-like Domain"/>
    <property type="match status" value="1"/>
</dbReference>
<evidence type="ECO:0000256" key="1">
    <source>
        <dbReference type="ARBA" id="ARBA00004843"/>
    </source>
</evidence>
<dbReference type="Proteomes" id="UP000324233">
    <property type="component" value="Chromosome"/>
</dbReference>
<evidence type="ECO:0000256" key="5">
    <source>
        <dbReference type="ARBA" id="ARBA00023027"/>
    </source>
</evidence>
<dbReference type="Pfam" id="PF02866">
    <property type="entry name" value="Ldh_1_C"/>
    <property type="match status" value="1"/>
</dbReference>
<evidence type="ECO:0000256" key="3">
    <source>
        <dbReference type="ARBA" id="ARBA00012967"/>
    </source>
</evidence>
<dbReference type="SUPFAM" id="SSF56327">
    <property type="entry name" value="LDH C-terminal domain-like"/>
    <property type="match status" value="1"/>
</dbReference>
<sequence>MVGASFAYSLMQCGVANELILVDADEARAEGEAMDLNHGMPFVSPMRIRAGGYELLAGCDLTVITAGANQRPGQTRLELLQRNAGVIRDIVPRIVAANPRGVILVATNPVDILTEIAAEVAGLPPGHVFGSGTTLDSARFRFLIGDYLDVNPRSVHAYIIGEHGDSAVPVWSVANIGGIRVSDLATGEGKRIDGAAMDRIFDQTRNAAYEIIQRKKSTYYAIGLALRTVVEAVLRDEQTVLTVCSPMKGQFGVEGISLSLPTIVGHGGAETVLQPPLDPREIGLFRESASILLDQYASVRA</sequence>
<dbReference type="PANTHER" id="PTHR43128">
    <property type="entry name" value="L-2-HYDROXYCARBOXYLATE DEHYDROGENASE (NAD(P)(+))"/>
    <property type="match status" value="1"/>
</dbReference>
<dbReference type="EC" id="1.1.1.27" evidence="3 7"/>
<feature type="binding site" evidence="7">
    <location>
        <begin position="108"/>
        <end position="111"/>
    </location>
    <ligand>
        <name>substrate</name>
    </ligand>
</feature>
<evidence type="ECO:0000256" key="2">
    <source>
        <dbReference type="ARBA" id="ARBA00006054"/>
    </source>
</evidence>
<dbReference type="PIRSF" id="PIRSF000102">
    <property type="entry name" value="Lac_mal_DH"/>
    <property type="match status" value="1"/>
</dbReference>
<evidence type="ECO:0000256" key="6">
    <source>
        <dbReference type="ARBA" id="ARBA00049258"/>
    </source>
</evidence>
<feature type="binding site" evidence="7">
    <location>
        <begin position="67"/>
        <end position="68"/>
    </location>
    <ligand>
        <name>NAD(+)</name>
        <dbReference type="ChEBI" id="CHEBI:57540"/>
    </ligand>
</feature>
<dbReference type="InterPro" id="IPR001557">
    <property type="entry name" value="L-lactate/malate_DH"/>
</dbReference>
<feature type="binding site" evidence="7">
    <location>
        <position position="156"/>
    </location>
    <ligand>
        <name>beta-D-fructose 1,6-bisphosphate</name>
        <dbReference type="ChEBI" id="CHEBI:32966"/>
        <note>allosteric activator</note>
    </ligand>
</feature>
<dbReference type="GO" id="GO:0006089">
    <property type="term" value="P:lactate metabolic process"/>
    <property type="evidence" value="ECO:0007669"/>
    <property type="project" value="TreeGrafter"/>
</dbReference>
<comment type="caution">
    <text evidence="7">Lacks conserved residue(s) required for the propagation of feature annotation.</text>
</comment>
<keyword evidence="4 7" id="KW-0560">Oxidoreductase</keyword>
<keyword evidence="5 7" id="KW-0520">NAD</keyword>
<evidence type="ECO:0000259" key="11">
    <source>
        <dbReference type="Pfam" id="PF02866"/>
    </source>
</evidence>
<proteinExistence type="inferred from homology"/>
<dbReference type="InterPro" id="IPR018177">
    <property type="entry name" value="L-lactate_DH_AS"/>
</dbReference>
<dbReference type="AlphaFoldDB" id="A0A5B9WAY0"/>
<keyword evidence="7" id="KW-0021">Allosteric enzyme</keyword>
<dbReference type="PROSITE" id="PS00064">
    <property type="entry name" value="L_LDH"/>
    <property type="match status" value="1"/>
</dbReference>
<feature type="active site" description="Proton acceptor" evidence="7 8">
    <location>
        <position position="163"/>
    </location>
</feature>
<reference evidence="12 13" key="1">
    <citation type="submission" date="2019-08" db="EMBL/GenBank/DDBJ databases">
        <title>Deep-cultivation of Planctomycetes and their phenomic and genomic characterization uncovers novel biology.</title>
        <authorList>
            <person name="Wiegand S."/>
            <person name="Jogler M."/>
            <person name="Boedeker C."/>
            <person name="Pinto D."/>
            <person name="Vollmers J."/>
            <person name="Rivas-Marin E."/>
            <person name="Kohn T."/>
            <person name="Peeters S.H."/>
            <person name="Heuer A."/>
            <person name="Rast P."/>
            <person name="Oberbeckmann S."/>
            <person name="Bunk B."/>
            <person name="Jeske O."/>
            <person name="Meyerdierks A."/>
            <person name="Storesund J.E."/>
            <person name="Kallscheuer N."/>
            <person name="Luecker S."/>
            <person name="Lage O.M."/>
            <person name="Pohl T."/>
            <person name="Merkel B.J."/>
            <person name="Hornburger P."/>
            <person name="Mueller R.-W."/>
            <person name="Bruemmer F."/>
            <person name="Labrenz M."/>
            <person name="Spormann A.M."/>
            <person name="Op den Camp H."/>
            <person name="Overmann J."/>
            <person name="Amann R."/>
            <person name="Jetten M.S.M."/>
            <person name="Mascher T."/>
            <person name="Medema M.H."/>
            <person name="Devos D.P."/>
            <person name="Kaster A.-K."/>
            <person name="Ovreas L."/>
            <person name="Rohde M."/>
            <person name="Galperin M.Y."/>
            <person name="Jogler C."/>
        </authorList>
    </citation>
    <scope>NUCLEOTIDE SEQUENCE [LARGE SCALE GENOMIC DNA]</scope>
    <source>
        <strain evidence="12 13">OJF2</strain>
    </source>
</reference>
<feature type="binding site" evidence="7">
    <location>
        <position position="53"/>
    </location>
    <ligand>
        <name>NAD(+)</name>
        <dbReference type="ChEBI" id="CHEBI:57540"/>
    </ligand>
</feature>
<dbReference type="UniPathway" id="UPA00554">
    <property type="reaction ID" value="UER00611"/>
</dbReference>
<comment type="catalytic activity">
    <reaction evidence="6 7">
        <text>(S)-lactate + NAD(+) = pyruvate + NADH + H(+)</text>
        <dbReference type="Rhea" id="RHEA:23444"/>
        <dbReference type="ChEBI" id="CHEBI:15361"/>
        <dbReference type="ChEBI" id="CHEBI:15378"/>
        <dbReference type="ChEBI" id="CHEBI:16651"/>
        <dbReference type="ChEBI" id="CHEBI:57540"/>
        <dbReference type="ChEBI" id="CHEBI:57945"/>
        <dbReference type="EC" id="1.1.1.27"/>
    </reaction>
</comment>
<dbReference type="NCBIfam" id="TIGR01771">
    <property type="entry name" value="L-LDH-NAD"/>
    <property type="match status" value="1"/>
</dbReference>
<dbReference type="InterPro" id="IPR011304">
    <property type="entry name" value="L-lactate_DH"/>
</dbReference>
<comment type="function">
    <text evidence="7">Catalyzes the conversion of lactate to pyruvate.</text>
</comment>
<evidence type="ECO:0000256" key="4">
    <source>
        <dbReference type="ARBA" id="ARBA00023002"/>
    </source>
</evidence>
<evidence type="ECO:0000313" key="13">
    <source>
        <dbReference type="Proteomes" id="UP000324233"/>
    </source>
</evidence>
<comment type="activity regulation">
    <text evidence="7">Allosterically activated by fructose 1,6-bisphosphate (FBP).</text>
</comment>
<evidence type="ECO:0000259" key="10">
    <source>
        <dbReference type="Pfam" id="PF00056"/>
    </source>
</evidence>
<organism evidence="12 13">
    <name type="scientific">Aquisphaera giovannonii</name>
    <dbReference type="NCBI Taxonomy" id="406548"/>
    <lineage>
        <taxon>Bacteria</taxon>
        <taxon>Pseudomonadati</taxon>
        <taxon>Planctomycetota</taxon>
        <taxon>Planctomycetia</taxon>
        <taxon>Isosphaerales</taxon>
        <taxon>Isosphaeraceae</taxon>
        <taxon>Aquisphaera</taxon>
    </lineage>
</organism>
<dbReference type="GO" id="GO:0005737">
    <property type="term" value="C:cytoplasm"/>
    <property type="evidence" value="ECO:0007669"/>
    <property type="project" value="UniProtKB-SubCell"/>
</dbReference>
<evidence type="ECO:0000256" key="8">
    <source>
        <dbReference type="PIRSR" id="PIRSR000102-1"/>
    </source>
</evidence>
<feature type="binding site" evidence="7">
    <location>
        <position position="141"/>
    </location>
    <ligand>
        <name>beta-D-fructose 1,6-bisphosphate</name>
        <dbReference type="ChEBI" id="CHEBI:32966"/>
        <note>allosteric activator</note>
    </ligand>
</feature>
<dbReference type="SUPFAM" id="SSF51735">
    <property type="entry name" value="NAD(P)-binding Rossmann-fold domains"/>
    <property type="match status" value="1"/>
</dbReference>
<feature type="domain" description="Lactate/malate dehydrogenase C-terminal" evidence="11">
    <location>
        <begin position="133"/>
        <end position="297"/>
    </location>
</feature>
<dbReference type="PANTHER" id="PTHR43128:SF16">
    <property type="entry name" value="L-LACTATE DEHYDROGENASE"/>
    <property type="match status" value="1"/>
</dbReference>
<keyword evidence="13" id="KW-1185">Reference proteome</keyword>
<name>A0A5B9WAY0_9BACT</name>
<feature type="binding site" evidence="7">
    <location>
        <position position="76"/>
    </location>
    <ligand>
        <name>substrate</name>
    </ligand>
</feature>
<feature type="binding site" evidence="7 9">
    <location>
        <position position="23"/>
    </location>
    <ligand>
        <name>NAD(+)</name>
        <dbReference type="ChEBI" id="CHEBI:57540"/>
    </ligand>
</feature>
<dbReference type="InterPro" id="IPR036291">
    <property type="entry name" value="NAD(P)-bd_dom_sf"/>
</dbReference>
<feature type="binding site" evidence="7">
    <location>
        <position position="28"/>
    </location>
    <ligand>
        <name>NAD(+)</name>
        <dbReference type="ChEBI" id="CHEBI:57540"/>
    </ligand>
</feature>
<feature type="binding site" evidence="7">
    <location>
        <begin position="136"/>
        <end position="139"/>
    </location>
    <ligand>
        <name>substrate</name>
    </ligand>
</feature>
<comment type="similarity">
    <text evidence="2 7">Belongs to the LDH/MDH superfamily. LDH family.</text>
</comment>
<dbReference type="CDD" id="cd05292">
    <property type="entry name" value="LDH_2"/>
    <property type="match status" value="1"/>
</dbReference>
<feature type="binding site" evidence="7">
    <location>
        <position position="131"/>
    </location>
    <ligand>
        <name>NAD(+)</name>
        <dbReference type="ChEBI" id="CHEBI:57540"/>
    </ligand>
</feature>
<dbReference type="PRINTS" id="PR00086">
    <property type="entry name" value="LLDHDRGNASE"/>
</dbReference>
<feature type="binding site" evidence="7">
    <location>
        <position position="218"/>
    </location>
    <ligand>
        <name>substrate</name>
    </ligand>
</feature>
<feature type="domain" description="Lactate/malate dehydrogenase N-terminal" evidence="10">
    <location>
        <begin position="1"/>
        <end position="130"/>
    </location>
</feature>
<evidence type="ECO:0000313" key="12">
    <source>
        <dbReference type="EMBL" id="QEH37171.1"/>
    </source>
</evidence>
<protein>
    <recommendedName>
        <fullName evidence="3 7">L-lactate dehydrogenase</fullName>
        <shortName evidence="7">L-LDH</shortName>
        <ecNumber evidence="3 7">1.1.1.27</ecNumber>
    </recommendedName>
</protein>
<feature type="binding site" evidence="7">
    <location>
        <position position="70"/>
    </location>
    <ligand>
        <name>substrate</name>
    </ligand>
</feature>
<dbReference type="EMBL" id="CP042997">
    <property type="protein sequence ID" value="QEH37171.1"/>
    <property type="molecule type" value="Genomic_DNA"/>
</dbReference>
<accession>A0A5B9WAY0</accession>
<keyword evidence="7" id="KW-0597">Phosphoprotein</keyword>
<dbReference type="GO" id="GO:0004459">
    <property type="term" value="F:L-lactate dehydrogenase (NAD+) activity"/>
    <property type="evidence" value="ECO:0007669"/>
    <property type="project" value="UniProtKB-UniRule"/>
</dbReference>
<keyword evidence="7" id="KW-0963">Cytoplasm</keyword>
<gene>
    <name evidence="12" type="primary">ldh_2</name>
    <name evidence="7" type="synonym">ldh</name>
    <name evidence="12" type="ORF">OJF2_57580</name>
</gene>
<dbReference type="HAMAP" id="MF_00488">
    <property type="entry name" value="Lactate_dehydrog"/>
    <property type="match status" value="1"/>
</dbReference>
<dbReference type="Gene3D" id="3.90.110.10">
    <property type="entry name" value="Lactate dehydrogenase/glycoside hydrolase, family 4, C-terminal"/>
    <property type="match status" value="1"/>
</dbReference>
<dbReference type="InterPro" id="IPR015955">
    <property type="entry name" value="Lactate_DH/Glyco_Ohase_4_C"/>
</dbReference>
<comment type="pathway">
    <text evidence="1 7">Fermentation; pyruvate fermentation to lactate; (S)-lactate from pyruvate: step 1/1.</text>
</comment>
<dbReference type="InterPro" id="IPR022383">
    <property type="entry name" value="Lactate/malate_DH_C"/>
</dbReference>
<comment type="subcellular location">
    <subcellularLocation>
        <location evidence="7">Cytoplasm</location>
    </subcellularLocation>
</comment>
<evidence type="ECO:0000256" key="9">
    <source>
        <dbReference type="PIRSR" id="PIRSR000102-3"/>
    </source>
</evidence>